<comment type="subunit">
    <text evidence="10">Forms a ring-shaped head-to-tail homodimer around DNA.</text>
</comment>
<comment type="function">
    <text evidence="10">Confers DNA tethering and processivity to DNA polymerases and other proteins. Acts as a clamp, forming a ring around DNA (a reaction catalyzed by the clamp-loading complex) which diffuses in an ATP-independent manner freely and bidirectionally along dsDNA. Initially characterized for its ability to contact the catalytic subunit of DNA polymerase III (Pol III), a complex, multichain enzyme responsible for most of the replicative synthesis in bacteria; Pol III exhibits 3'-5' exonuclease proofreading activity. The beta chain is required for initiation of replication as well as for processivity of DNA replication.</text>
</comment>
<dbReference type="CDD" id="cd00140">
    <property type="entry name" value="beta_clamp"/>
    <property type="match status" value="1"/>
</dbReference>
<keyword evidence="5 10" id="KW-0808">Transferase</keyword>
<sequence>MKVKVQKQVIESILINLQPFLEKKDASQITSHIYFDAKENECTIKATDLEIGLSVNTKHIKVDEDGTCTANGKKLLDIIRILKDDELTLEVLDNSLVIKQKQSKFKLPIFDASTYPAFPETENKPQITLDSLQLIQGFKKISPAIDTNNPKFELNGALINIKEKSTDIVGTDTRRLAISNINSASSEELAIIIPKKAILEIQKLFLDKISIYYDSVNLIITNDNYYFYSKLINGKYPDYARIIPSSTKHNLKLPRKDMAESIKMMSTISQDIKLTINSNNIIFHALSSDNLEAKTELEINTGINERFEISFNSRYILDFLYQIDDDIFEMNLNESNLPFVVKSDEFTTIIMPIIL</sequence>
<evidence type="ECO:0000259" key="13">
    <source>
        <dbReference type="Pfam" id="PF02768"/>
    </source>
</evidence>
<accession>A0A0S4XKQ5</accession>
<dbReference type="InterPro" id="IPR022637">
    <property type="entry name" value="DNA_polIII_beta_cen"/>
</dbReference>
<dbReference type="PANTHER" id="PTHR30478:SF0">
    <property type="entry name" value="BETA SLIDING CLAMP"/>
    <property type="match status" value="1"/>
</dbReference>
<dbReference type="Pfam" id="PF02767">
    <property type="entry name" value="DNA_pol3_beta_2"/>
    <property type="match status" value="1"/>
</dbReference>
<dbReference type="Pfam" id="PF02768">
    <property type="entry name" value="DNA_pol3_beta_3"/>
    <property type="match status" value="1"/>
</dbReference>
<feature type="domain" description="DNA polymerase III beta sliding clamp C-terminal" evidence="13">
    <location>
        <begin position="241"/>
        <end position="352"/>
    </location>
</feature>
<protein>
    <recommendedName>
        <fullName evidence="3 10">Beta sliding clamp</fullName>
    </recommendedName>
</protein>
<evidence type="ECO:0000256" key="2">
    <source>
        <dbReference type="ARBA" id="ARBA00010752"/>
    </source>
</evidence>
<keyword evidence="4 10" id="KW-0963">Cytoplasm</keyword>
<comment type="similarity">
    <text evidence="2 10">Belongs to the beta sliding clamp family.</text>
</comment>
<comment type="subcellular location">
    <subcellularLocation>
        <location evidence="1 10">Cytoplasm</location>
    </subcellularLocation>
</comment>
<dbReference type="SMART" id="SM00480">
    <property type="entry name" value="POL3Bc"/>
    <property type="match status" value="1"/>
</dbReference>
<dbReference type="GO" id="GO:0008408">
    <property type="term" value="F:3'-5' exonuclease activity"/>
    <property type="evidence" value="ECO:0007669"/>
    <property type="project" value="InterPro"/>
</dbReference>
<dbReference type="GO" id="GO:0003887">
    <property type="term" value="F:DNA-directed DNA polymerase activity"/>
    <property type="evidence" value="ECO:0007669"/>
    <property type="project" value="UniProtKB-UniRule"/>
</dbReference>
<evidence type="ECO:0000259" key="11">
    <source>
        <dbReference type="Pfam" id="PF00712"/>
    </source>
</evidence>
<evidence type="ECO:0000256" key="6">
    <source>
        <dbReference type="ARBA" id="ARBA00022695"/>
    </source>
</evidence>
<dbReference type="Gene3D" id="3.10.150.10">
    <property type="entry name" value="DNA Polymerase III, subunit A, domain 2"/>
    <property type="match status" value="3"/>
</dbReference>
<dbReference type="PIRSF" id="PIRSF000804">
    <property type="entry name" value="DNA_pol_III_b"/>
    <property type="match status" value="1"/>
</dbReference>
<keyword evidence="9" id="KW-0238">DNA-binding</keyword>
<dbReference type="InterPro" id="IPR022634">
    <property type="entry name" value="DNA_polIII_beta_N"/>
</dbReference>
<dbReference type="Pfam" id="PF00712">
    <property type="entry name" value="DNA_pol3_beta"/>
    <property type="match status" value="1"/>
</dbReference>
<dbReference type="GO" id="GO:0005737">
    <property type="term" value="C:cytoplasm"/>
    <property type="evidence" value="ECO:0007669"/>
    <property type="project" value="UniProtKB-SubCell"/>
</dbReference>
<dbReference type="AlphaFoldDB" id="A0A0S4XKQ5"/>
<organism evidence="14">
    <name type="scientific">Sulfurovum sp. enrichment culture clone C5</name>
    <dbReference type="NCBI Taxonomy" id="497650"/>
    <lineage>
        <taxon>Bacteria</taxon>
        <taxon>Pseudomonadati</taxon>
        <taxon>Campylobacterota</taxon>
        <taxon>Epsilonproteobacteria</taxon>
        <taxon>Campylobacterales</taxon>
        <taxon>Sulfurovaceae</taxon>
        <taxon>Sulfurovum</taxon>
        <taxon>environmental samples</taxon>
    </lineage>
</organism>
<dbReference type="GO" id="GO:0003677">
    <property type="term" value="F:DNA binding"/>
    <property type="evidence" value="ECO:0007669"/>
    <property type="project" value="UniProtKB-UniRule"/>
</dbReference>
<evidence type="ECO:0000256" key="10">
    <source>
        <dbReference type="PIRNR" id="PIRNR000804"/>
    </source>
</evidence>
<dbReference type="NCBIfam" id="TIGR00663">
    <property type="entry name" value="dnan"/>
    <property type="match status" value="1"/>
</dbReference>
<keyword evidence="8 10" id="KW-0239">DNA-directed DNA polymerase</keyword>
<evidence type="ECO:0000256" key="1">
    <source>
        <dbReference type="ARBA" id="ARBA00004496"/>
    </source>
</evidence>
<feature type="domain" description="DNA polymerase III beta sliding clamp N-terminal" evidence="11">
    <location>
        <begin position="1"/>
        <end position="118"/>
    </location>
</feature>
<dbReference type="InterPro" id="IPR001001">
    <property type="entry name" value="DNA_polIII_beta"/>
</dbReference>
<dbReference type="PANTHER" id="PTHR30478">
    <property type="entry name" value="DNA POLYMERASE III SUBUNIT BETA"/>
    <property type="match status" value="1"/>
</dbReference>
<proteinExistence type="inferred from homology"/>
<reference evidence="14" key="1">
    <citation type="submission" date="2015-11" db="EMBL/GenBank/DDBJ databases">
        <authorList>
            <person name="Zhang Y."/>
            <person name="Guo Z."/>
        </authorList>
    </citation>
    <scope>NUCLEOTIDE SEQUENCE</scope>
    <source>
        <strain evidence="14">BN30871</strain>
    </source>
</reference>
<dbReference type="EMBL" id="FAXN01000001">
    <property type="protein sequence ID" value="CUV64932.1"/>
    <property type="molecule type" value="Genomic_DNA"/>
</dbReference>
<keyword evidence="6 10" id="KW-0548">Nucleotidyltransferase</keyword>
<evidence type="ECO:0000259" key="12">
    <source>
        <dbReference type="Pfam" id="PF02767"/>
    </source>
</evidence>
<dbReference type="GO" id="GO:0009360">
    <property type="term" value="C:DNA polymerase III complex"/>
    <property type="evidence" value="ECO:0007669"/>
    <property type="project" value="InterPro"/>
</dbReference>
<evidence type="ECO:0000256" key="4">
    <source>
        <dbReference type="ARBA" id="ARBA00022490"/>
    </source>
</evidence>
<gene>
    <name evidence="14" type="primary">dnaN</name>
    <name evidence="14" type="ORF">BN3087_10013</name>
</gene>
<dbReference type="GO" id="GO:0006271">
    <property type="term" value="P:DNA strand elongation involved in DNA replication"/>
    <property type="evidence" value="ECO:0007669"/>
    <property type="project" value="TreeGrafter"/>
</dbReference>
<dbReference type="InterPro" id="IPR046938">
    <property type="entry name" value="DNA_clamp_sf"/>
</dbReference>
<keyword evidence="7 10" id="KW-0235">DNA replication</keyword>
<evidence type="ECO:0000256" key="3">
    <source>
        <dbReference type="ARBA" id="ARBA00021035"/>
    </source>
</evidence>
<dbReference type="InterPro" id="IPR022635">
    <property type="entry name" value="DNA_polIII_beta_C"/>
</dbReference>
<dbReference type="SUPFAM" id="SSF55979">
    <property type="entry name" value="DNA clamp"/>
    <property type="match status" value="3"/>
</dbReference>
<name>A0A0S4XKQ5_9BACT</name>
<evidence type="ECO:0000256" key="9">
    <source>
        <dbReference type="ARBA" id="ARBA00023125"/>
    </source>
</evidence>
<evidence type="ECO:0000256" key="7">
    <source>
        <dbReference type="ARBA" id="ARBA00022705"/>
    </source>
</evidence>
<evidence type="ECO:0000256" key="8">
    <source>
        <dbReference type="ARBA" id="ARBA00022932"/>
    </source>
</evidence>
<feature type="domain" description="DNA polymerase III beta sliding clamp central" evidence="12">
    <location>
        <begin position="132"/>
        <end position="238"/>
    </location>
</feature>
<evidence type="ECO:0000313" key="14">
    <source>
        <dbReference type="EMBL" id="CUV64932.1"/>
    </source>
</evidence>
<evidence type="ECO:0000256" key="5">
    <source>
        <dbReference type="ARBA" id="ARBA00022679"/>
    </source>
</evidence>